<evidence type="ECO:0000313" key="1">
    <source>
        <dbReference type="EMBL" id="NEV65363.1"/>
    </source>
</evidence>
<dbReference type="Gene3D" id="2.180.10.10">
    <property type="entry name" value="RHS repeat-associated core"/>
    <property type="match status" value="1"/>
</dbReference>
<organism evidence="1 2">
    <name type="scientific">Thiorhodococcus minor</name>
    <dbReference type="NCBI Taxonomy" id="57489"/>
    <lineage>
        <taxon>Bacteria</taxon>
        <taxon>Pseudomonadati</taxon>
        <taxon>Pseudomonadota</taxon>
        <taxon>Gammaproteobacteria</taxon>
        <taxon>Chromatiales</taxon>
        <taxon>Chromatiaceae</taxon>
        <taxon>Thiorhodococcus</taxon>
    </lineage>
</organism>
<dbReference type="AlphaFoldDB" id="A0A6M0K8K9"/>
<proteinExistence type="predicted"/>
<accession>A0A6M0K8K9</accession>
<reference evidence="1 2" key="1">
    <citation type="submission" date="2020-02" db="EMBL/GenBank/DDBJ databases">
        <title>Genome sequences of Thiorhodococcus mannitoliphagus and Thiorhodococcus minor, purple sulfur photosynthetic bacteria in the gammaproteobacterial family, Chromatiaceae.</title>
        <authorList>
            <person name="Aviles F.A."/>
            <person name="Meyer T.E."/>
            <person name="Kyndt J.A."/>
        </authorList>
    </citation>
    <scope>NUCLEOTIDE SEQUENCE [LARGE SCALE GENOMIC DNA]</scope>
    <source>
        <strain evidence="1 2">DSM 11518</strain>
    </source>
</reference>
<sequence length="412" mass="46725">GLYEPETGLVRFGARDYDPYTGRWLGKDPIGFEGEDFNLYGYVLADPVNVIDPQGTVVLGVTCLMSWFRVFLCVKAVLLMQMVIAPLSFSASAVTDERSNFYGIVMYRGYSLSPNNRLLLVSMWKLGSREHWPFHCIFRIDEGDRRVFSEACFGESGSRHQEFLGWAGDSRSIYMAEDNKVIKRGIFSERENVLSSFADVMHNPVMSPGGGRILFVDSSGYTKKEERRAIGRLLNCSLDAGICDIQEELLERDFFYMWSDEANGVFVGEGNRLRFGKERIATKNDDEQWVYASKDQAVFQVATRKFLRGDDKGRLYFEYRVSRASGGKSEEVAFSFVSSGSGVRFFDEGVLFFDFSDDDGSKLRHFNFAGDEMNSLSVDGYFDSPILAGSSVILRSELNSIRIFDFRNRGFE</sequence>
<name>A0A6M0K8K9_9GAMM</name>
<comment type="caution">
    <text evidence="1">The sequence shown here is derived from an EMBL/GenBank/DDBJ whole genome shotgun (WGS) entry which is preliminary data.</text>
</comment>
<feature type="non-terminal residue" evidence="1">
    <location>
        <position position="1"/>
    </location>
</feature>
<dbReference type="NCBIfam" id="TIGR03696">
    <property type="entry name" value="Rhs_assc_core"/>
    <property type="match status" value="1"/>
</dbReference>
<gene>
    <name evidence="1" type="ORF">G3446_26675</name>
</gene>
<protein>
    <submittedName>
        <fullName evidence="1">RHS repeat-associated core domain-containing protein</fullName>
    </submittedName>
</protein>
<keyword evidence="2" id="KW-1185">Reference proteome</keyword>
<dbReference type="Proteomes" id="UP000483379">
    <property type="component" value="Unassembled WGS sequence"/>
</dbReference>
<dbReference type="EMBL" id="JAAIJQ010000244">
    <property type="protein sequence ID" value="NEV65363.1"/>
    <property type="molecule type" value="Genomic_DNA"/>
</dbReference>
<dbReference type="RefSeq" id="WP_164456677.1">
    <property type="nucleotide sequence ID" value="NZ_JAAIJQ010000244.1"/>
</dbReference>
<dbReference type="InterPro" id="IPR022385">
    <property type="entry name" value="Rhs_assc_core"/>
</dbReference>
<evidence type="ECO:0000313" key="2">
    <source>
        <dbReference type="Proteomes" id="UP000483379"/>
    </source>
</evidence>